<accession>A0A815QIR3</accession>
<evidence type="ECO:0000259" key="1">
    <source>
        <dbReference type="PROSITE" id="PS50181"/>
    </source>
</evidence>
<dbReference type="EMBL" id="CAJNOO010007241">
    <property type="protein sequence ID" value="CAF1464512.1"/>
    <property type="molecule type" value="Genomic_DNA"/>
</dbReference>
<dbReference type="PROSITE" id="PS50181">
    <property type="entry name" value="FBOX"/>
    <property type="match status" value="1"/>
</dbReference>
<proteinExistence type="predicted"/>
<feature type="domain" description="F-box" evidence="1">
    <location>
        <begin position="5"/>
        <end position="52"/>
    </location>
</feature>
<name>A0A815QIR3_9BILA</name>
<organism evidence="2 3">
    <name type="scientific">Rotaria sordida</name>
    <dbReference type="NCBI Taxonomy" id="392033"/>
    <lineage>
        <taxon>Eukaryota</taxon>
        <taxon>Metazoa</taxon>
        <taxon>Spiralia</taxon>
        <taxon>Gnathifera</taxon>
        <taxon>Rotifera</taxon>
        <taxon>Eurotatoria</taxon>
        <taxon>Bdelloidea</taxon>
        <taxon>Philodinida</taxon>
        <taxon>Philodinidae</taxon>
        <taxon>Rotaria</taxon>
    </lineage>
</organism>
<gene>
    <name evidence="2" type="ORF">RFH988_LOCUS37292</name>
</gene>
<dbReference type="AlphaFoldDB" id="A0A815QIR3"/>
<protein>
    <recommendedName>
        <fullName evidence="1">F-box domain-containing protein</fullName>
    </recommendedName>
</protein>
<dbReference type="InterPro" id="IPR001810">
    <property type="entry name" value="F-box_dom"/>
</dbReference>
<comment type="caution">
    <text evidence="2">The sequence shown here is derived from an EMBL/GenBank/DDBJ whole genome shotgun (WGS) entry which is preliminary data.</text>
</comment>
<dbReference type="OrthoDB" id="10257471at2759"/>
<evidence type="ECO:0000313" key="2">
    <source>
        <dbReference type="EMBL" id="CAF1464512.1"/>
    </source>
</evidence>
<reference evidence="2" key="1">
    <citation type="submission" date="2021-02" db="EMBL/GenBank/DDBJ databases">
        <authorList>
            <person name="Nowell W R."/>
        </authorList>
    </citation>
    <scope>NUCLEOTIDE SEQUENCE</scope>
</reference>
<sequence length="528" mass="62762">MEYSSIELNDLPVEILIYIFKKISNVEVLYSLINTNQLLNQIVRDPIFTSDLFLLSCFSDGSISPLSNRMLDKFCLQILPDIGDKIKWLNLESSSMERILLSTNYSNVCKLGLYGLEIEKAKYLFTEKTYLIDIFKNQISSLIINITESENQKSIKNMIKLVFTHILTIFTKLEYLIFDVTIAFDRLSFFMSPPTIISSTLLELRVSVSAFSDCLYLLDGRFNQLRAFYVEIHSIHSSRLTINNKENLPKLKCFSLHCDYCNVTYDELIIPLLHRMLNLETLDLYLRIEGKLIDGDQLKTNIINYMLRLNKFIFFIFSTINLNNQIHLPSNEDIQHTFREFHDNRIISYIHYLPKTRIGQCHIYTYPYQLKYYHDITNSFPGGLFKYVREISLYDEYPFEHEFFIRIQQSFPFMKKLSLNNVKPQKNKFFNQSKNDYQNLSIIKYSHLIQLDLHQAHKDYLEEFLLDTKTCLPNNIRIFIPYRPLKNITYNFTRDATRMNCSKVIYPYSHYLTRLPKHFKDYFLHTYE</sequence>
<dbReference type="Proteomes" id="UP000663882">
    <property type="component" value="Unassembled WGS sequence"/>
</dbReference>
<evidence type="ECO:0000313" key="3">
    <source>
        <dbReference type="Proteomes" id="UP000663882"/>
    </source>
</evidence>